<evidence type="ECO:0000259" key="1">
    <source>
        <dbReference type="Pfam" id="PF01850"/>
    </source>
</evidence>
<proteinExistence type="predicted"/>
<evidence type="ECO:0000313" key="2">
    <source>
        <dbReference type="EMBL" id="AOY80593.1"/>
    </source>
</evidence>
<gene>
    <name evidence="2" type="ORF">BJP36_12345</name>
</gene>
<organism evidence="2 3">
    <name type="scientific">Moorena producens (strain JHB)</name>
    <dbReference type="NCBI Taxonomy" id="1454205"/>
    <lineage>
        <taxon>Bacteria</taxon>
        <taxon>Bacillati</taxon>
        <taxon>Cyanobacteriota</taxon>
        <taxon>Cyanophyceae</taxon>
        <taxon>Coleofasciculales</taxon>
        <taxon>Coleofasciculaceae</taxon>
        <taxon>Moorena</taxon>
    </lineage>
</organism>
<dbReference type="SUPFAM" id="SSF88723">
    <property type="entry name" value="PIN domain-like"/>
    <property type="match status" value="1"/>
</dbReference>
<dbReference type="Gene3D" id="3.40.50.1010">
    <property type="entry name" value="5'-nuclease"/>
    <property type="match status" value="1"/>
</dbReference>
<dbReference type="InterPro" id="IPR029060">
    <property type="entry name" value="PIN-like_dom_sf"/>
</dbReference>
<sequence length="161" mass="18901">MAESYLIYLDVCCLNRPFDDWRQDRIRLEGQTILDIFKRFYSEEWKLVSSEAIEAELNRMVNLDKLDRIRKLLQVAENQIILTDEIDKRSQELENLGFGLYDSFHIACAETAKVDVLLTTDDRLLKKAIKYSHLLKVKLDNPVTWLMNTFVLKGNNNNDTN</sequence>
<reference evidence="3" key="1">
    <citation type="submission" date="2016-10" db="EMBL/GenBank/DDBJ databases">
        <title>Comparative genomics uncovers the prolific and rare metabolic potential of the cyanobacterial genus Moorea.</title>
        <authorList>
            <person name="Leao T."/>
            <person name="Castelao G."/>
            <person name="Korobeynikov A."/>
            <person name="Monroe E.A."/>
            <person name="Podell S."/>
            <person name="Glukhov E."/>
            <person name="Allen E."/>
            <person name="Gerwick W.H."/>
            <person name="Gerwick L."/>
        </authorList>
    </citation>
    <scope>NUCLEOTIDE SEQUENCE [LARGE SCALE GENOMIC DNA]</scope>
    <source>
        <strain evidence="3">JHB</strain>
    </source>
</reference>
<dbReference type="Proteomes" id="UP000176944">
    <property type="component" value="Chromosome"/>
</dbReference>
<name>A0A1D9FZ33_MOOP1</name>
<dbReference type="AlphaFoldDB" id="A0A1D9FZ33"/>
<evidence type="ECO:0000313" key="3">
    <source>
        <dbReference type="Proteomes" id="UP000176944"/>
    </source>
</evidence>
<dbReference type="Pfam" id="PF01850">
    <property type="entry name" value="PIN"/>
    <property type="match status" value="1"/>
</dbReference>
<protein>
    <submittedName>
        <fullName evidence="2">PIN domain-containing protein</fullName>
    </submittedName>
</protein>
<feature type="domain" description="PIN" evidence="1">
    <location>
        <begin position="36"/>
        <end position="128"/>
    </location>
</feature>
<dbReference type="InterPro" id="IPR002716">
    <property type="entry name" value="PIN_dom"/>
</dbReference>
<dbReference type="EMBL" id="CP017708">
    <property type="protein sequence ID" value="AOY80593.1"/>
    <property type="molecule type" value="Genomic_DNA"/>
</dbReference>
<accession>A0A1D9FZ33</accession>